<dbReference type="Proteomes" id="UP000250140">
    <property type="component" value="Unassembled WGS sequence"/>
</dbReference>
<evidence type="ECO:0000256" key="2">
    <source>
        <dbReference type="ARBA" id="ARBA00022554"/>
    </source>
</evidence>
<comment type="subcellular location">
    <subcellularLocation>
        <location evidence="1">Vacuole</location>
    </subcellularLocation>
</comment>
<dbReference type="SUPFAM" id="SSF58038">
    <property type="entry name" value="SNARE fusion complex"/>
    <property type="match status" value="1"/>
</dbReference>
<dbReference type="PROSITE" id="PS50192">
    <property type="entry name" value="T_SNARE"/>
    <property type="match status" value="1"/>
</dbReference>
<evidence type="ECO:0000259" key="6">
    <source>
        <dbReference type="PROSITE" id="PS50192"/>
    </source>
</evidence>
<dbReference type="FunFam" id="1.20.5.110:FF:000058">
    <property type="entry name" value="VAM7p Vacuolar SNARE protein"/>
    <property type="match status" value="1"/>
</dbReference>
<proteinExistence type="predicted"/>
<evidence type="ECO:0000256" key="4">
    <source>
        <dbReference type="ARBA" id="ARBA00054927"/>
    </source>
</evidence>
<dbReference type="GO" id="GO:0007034">
    <property type="term" value="P:vacuolar transport"/>
    <property type="evidence" value="ECO:0007669"/>
    <property type="project" value="UniProtKB-ARBA"/>
</dbReference>
<name>A0A8E2JRT3_9PEZI</name>
<reference evidence="7 8" key="1">
    <citation type="journal article" date="2016" name="Nat. Commun.">
        <title>Ectomycorrhizal ecology is imprinted in the genome of the dominant symbiotic fungus Cenococcum geophilum.</title>
        <authorList>
            <consortium name="DOE Joint Genome Institute"/>
            <person name="Peter M."/>
            <person name="Kohler A."/>
            <person name="Ohm R.A."/>
            <person name="Kuo A."/>
            <person name="Krutzmann J."/>
            <person name="Morin E."/>
            <person name="Arend M."/>
            <person name="Barry K.W."/>
            <person name="Binder M."/>
            <person name="Choi C."/>
            <person name="Clum A."/>
            <person name="Copeland A."/>
            <person name="Grisel N."/>
            <person name="Haridas S."/>
            <person name="Kipfer T."/>
            <person name="LaButti K."/>
            <person name="Lindquist E."/>
            <person name="Lipzen A."/>
            <person name="Maire R."/>
            <person name="Meier B."/>
            <person name="Mihaltcheva S."/>
            <person name="Molinier V."/>
            <person name="Murat C."/>
            <person name="Poggeler S."/>
            <person name="Quandt C.A."/>
            <person name="Sperisen C."/>
            <person name="Tritt A."/>
            <person name="Tisserant E."/>
            <person name="Crous P.W."/>
            <person name="Henrissat B."/>
            <person name="Nehls U."/>
            <person name="Egli S."/>
            <person name="Spatafora J.W."/>
            <person name="Grigoriev I.V."/>
            <person name="Martin F.M."/>
        </authorList>
    </citation>
    <scope>NUCLEOTIDE SEQUENCE [LARGE SCALE GENOMIC DNA]</scope>
    <source>
        <strain evidence="7 8">CBS 207.34</strain>
    </source>
</reference>
<dbReference type="AlphaFoldDB" id="A0A8E2JRT3"/>
<feature type="domain" description="T-SNARE coiled-coil homology" evidence="6">
    <location>
        <begin position="29"/>
        <end position="91"/>
    </location>
</feature>
<protein>
    <recommendedName>
        <fullName evidence="6">t-SNARE coiled-coil homology domain-containing protein</fullName>
    </recommendedName>
</protein>
<dbReference type="GO" id="GO:0097576">
    <property type="term" value="P:vacuole fusion"/>
    <property type="evidence" value="ECO:0007669"/>
    <property type="project" value="UniProtKB-ARBA"/>
</dbReference>
<feature type="compositionally biased region" description="Basic and acidic residues" evidence="5">
    <location>
        <begin position="11"/>
        <end position="20"/>
    </location>
</feature>
<keyword evidence="8" id="KW-1185">Reference proteome</keyword>
<evidence type="ECO:0000313" key="7">
    <source>
        <dbReference type="EMBL" id="OCL06799.1"/>
    </source>
</evidence>
<dbReference type="OrthoDB" id="428895at2759"/>
<feature type="region of interest" description="Disordered" evidence="5">
    <location>
        <begin position="1"/>
        <end position="21"/>
    </location>
</feature>
<dbReference type="Gene3D" id="1.20.5.110">
    <property type="match status" value="1"/>
</dbReference>
<gene>
    <name evidence="7" type="ORF">AOQ84DRAFT_296300</name>
</gene>
<evidence type="ECO:0000313" key="8">
    <source>
        <dbReference type="Proteomes" id="UP000250140"/>
    </source>
</evidence>
<comment type="function">
    <text evidence="4">Essential for proper morphogenesis of the vacuole. May exist as structural reinforcement on the surface of the vacuolar membrane and be required for maintenance against rupture by osmotic pressure.</text>
</comment>
<feature type="non-terminal residue" evidence="7">
    <location>
        <position position="1"/>
    </location>
</feature>
<dbReference type="InterPro" id="IPR000727">
    <property type="entry name" value="T_SNARE_dom"/>
</dbReference>
<organism evidence="7 8">
    <name type="scientific">Glonium stellatum</name>
    <dbReference type="NCBI Taxonomy" id="574774"/>
    <lineage>
        <taxon>Eukaryota</taxon>
        <taxon>Fungi</taxon>
        <taxon>Dikarya</taxon>
        <taxon>Ascomycota</taxon>
        <taxon>Pezizomycotina</taxon>
        <taxon>Dothideomycetes</taxon>
        <taxon>Pleosporomycetidae</taxon>
        <taxon>Gloniales</taxon>
        <taxon>Gloniaceae</taxon>
        <taxon>Glonium</taxon>
    </lineage>
</organism>
<evidence type="ECO:0000256" key="3">
    <source>
        <dbReference type="ARBA" id="ARBA00023054"/>
    </source>
</evidence>
<dbReference type="GO" id="GO:0000329">
    <property type="term" value="C:fungal-type vacuole membrane"/>
    <property type="evidence" value="ECO:0007669"/>
    <property type="project" value="UniProtKB-ARBA"/>
</dbReference>
<dbReference type="CDD" id="cd15858">
    <property type="entry name" value="SNARE_VAM7"/>
    <property type="match status" value="1"/>
</dbReference>
<dbReference type="EMBL" id="KV749978">
    <property type="protein sequence ID" value="OCL06799.1"/>
    <property type="molecule type" value="Genomic_DNA"/>
</dbReference>
<evidence type="ECO:0000256" key="1">
    <source>
        <dbReference type="ARBA" id="ARBA00004116"/>
    </source>
</evidence>
<keyword evidence="2" id="KW-0926">Vacuole</keyword>
<accession>A0A8E2JRT3</accession>
<dbReference type="GO" id="GO:0016192">
    <property type="term" value="P:vesicle-mediated transport"/>
    <property type="evidence" value="ECO:0007669"/>
    <property type="project" value="UniProtKB-ARBA"/>
</dbReference>
<keyword evidence="3" id="KW-0175">Coiled coil</keyword>
<sequence length="92" mass="10558">TGRRVLGAPAKETERTRELDNEGVLQLQKQVMAEQDEDLVDLAKVARRMREMGVQINEELVLQNQMLGLLDEDVDRVEGKMKVAKKRIDKIK</sequence>
<dbReference type="SMART" id="SM00397">
    <property type="entry name" value="t_SNARE"/>
    <property type="match status" value="1"/>
</dbReference>
<evidence type="ECO:0000256" key="5">
    <source>
        <dbReference type="SAM" id="MobiDB-lite"/>
    </source>
</evidence>